<evidence type="ECO:0000313" key="2">
    <source>
        <dbReference type="EMBL" id="GCD99664.1"/>
    </source>
</evidence>
<accession>A0A401YYF3</accession>
<reference evidence="2 3" key="1">
    <citation type="submission" date="2018-12" db="EMBL/GenBank/DDBJ databases">
        <title>Draft genome sequence of Embleya hyalina NBRC 13850T.</title>
        <authorList>
            <person name="Komaki H."/>
            <person name="Hosoyama A."/>
            <person name="Kimura A."/>
            <person name="Ichikawa N."/>
            <person name="Tamura T."/>
        </authorList>
    </citation>
    <scope>NUCLEOTIDE SEQUENCE [LARGE SCALE GENOMIC DNA]</scope>
    <source>
        <strain evidence="2 3">NBRC 13850</strain>
    </source>
</reference>
<evidence type="ECO:0000256" key="1">
    <source>
        <dbReference type="SAM" id="MobiDB-lite"/>
    </source>
</evidence>
<protein>
    <recommendedName>
        <fullName evidence="4">Three-Cys-motif partner protein TcmP</fullName>
    </recommendedName>
</protein>
<evidence type="ECO:0000313" key="3">
    <source>
        <dbReference type="Proteomes" id="UP000286931"/>
    </source>
</evidence>
<dbReference type="NCBIfam" id="TIGR04474">
    <property type="entry name" value="tcm_partner"/>
    <property type="match status" value="1"/>
</dbReference>
<evidence type="ECO:0008006" key="4">
    <source>
        <dbReference type="Google" id="ProtNLM"/>
    </source>
</evidence>
<dbReference type="RefSeq" id="WP_126641456.1">
    <property type="nucleotide sequence ID" value="NZ_BIFH01000034.1"/>
</dbReference>
<dbReference type="AlphaFoldDB" id="A0A401YYF3"/>
<comment type="caution">
    <text evidence="2">The sequence shown here is derived from an EMBL/GenBank/DDBJ whole genome shotgun (WGS) entry which is preliminary data.</text>
</comment>
<proteinExistence type="predicted"/>
<organism evidence="2 3">
    <name type="scientific">Embleya hyalina</name>
    <dbReference type="NCBI Taxonomy" id="516124"/>
    <lineage>
        <taxon>Bacteria</taxon>
        <taxon>Bacillati</taxon>
        <taxon>Actinomycetota</taxon>
        <taxon>Actinomycetes</taxon>
        <taxon>Kitasatosporales</taxon>
        <taxon>Streptomycetaceae</taxon>
        <taxon>Embleya</taxon>
    </lineage>
</organism>
<keyword evidence="3" id="KW-1185">Reference proteome</keyword>
<name>A0A401YYF3_9ACTN</name>
<dbReference type="Proteomes" id="UP000286931">
    <property type="component" value="Unassembled WGS sequence"/>
</dbReference>
<dbReference type="EMBL" id="BIFH01000034">
    <property type="protein sequence ID" value="GCD99664.1"/>
    <property type="molecule type" value="Genomic_DNA"/>
</dbReference>
<gene>
    <name evidence="2" type="ORF">EHYA_07386</name>
</gene>
<dbReference type="OrthoDB" id="5070486at2"/>
<sequence>MSTGTDKDYWKAQALPSVLKHRLLRSYIPRFAGMTGSHSKQIVYLDGYAGEGRYEDGRKGSAELAMGIAADHAAMGRPIVWTCFFAERKAASAVKLREVAGEYVKRGVDSRIHHGEVDDLLDQAVAAAVGLPLFLFLDPCGLGVPFERLTGIVNGPRAVPPQWPPTEFLLNFSLEAVRRIGGHQRSEQGNARTMERLDIVCGGSWWRDIVDREGVNADEPVATEYARRLQEATGMFVRSVPVRRRPRHKAVYHLVFATRSQYGLWAFGDSAAKARDAWWESLAQDEAARNEASDTPFLLTEAEVLRPDPETIERAALPVIADNIERLLREGRPVKLVDHTLEVFGDLYGQVTEPVVRKAIKLLHTQRRTPSNGKGSPIHNLVVDPPA</sequence>
<dbReference type="InterPro" id="IPR031009">
    <property type="entry name" value="Tcm_partner"/>
</dbReference>
<feature type="region of interest" description="Disordered" evidence="1">
    <location>
        <begin position="366"/>
        <end position="387"/>
    </location>
</feature>